<dbReference type="HOGENOM" id="CLU_007418_0_0_1"/>
<dbReference type="InterPro" id="IPR056886">
    <property type="entry name" value="NPHP3_ab_dom"/>
</dbReference>
<feature type="domain" description="Nephrocystin 3-like N-terminal" evidence="12">
    <location>
        <begin position="481"/>
        <end position="596"/>
    </location>
</feature>
<keyword evidence="17" id="KW-1185">Reference proteome</keyword>
<dbReference type="Pfam" id="PF24885">
    <property type="entry name" value="TPR_NPHP3"/>
    <property type="match status" value="1"/>
</dbReference>
<feature type="domain" description="Nephrocystin-3 TPR-repeats region" evidence="14">
    <location>
        <begin position="797"/>
        <end position="1030"/>
    </location>
</feature>
<dbReference type="GO" id="GO:0016055">
    <property type="term" value="P:Wnt signaling pathway"/>
    <property type="evidence" value="ECO:0007669"/>
    <property type="project" value="UniProtKB-KW"/>
</dbReference>
<dbReference type="InterPro" id="IPR027417">
    <property type="entry name" value="P-loop_NTPase"/>
</dbReference>
<feature type="coiled-coil region" evidence="10">
    <location>
        <begin position="69"/>
        <end position="110"/>
    </location>
</feature>
<dbReference type="GO" id="GO:0005929">
    <property type="term" value="C:cilium"/>
    <property type="evidence" value="ECO:0007669"/>
    <property type="project" value="UniProtKB-SubCell"/>
</dbReference>
<organism evidence="16 17">
    <name type="scientific">Lottia gigantea</name>
    <name type="common">Giant owl limpet</name>
    <dbReference type="NCBI Taxonomy" id="225164"/>
    <lineage>
        <taxon>Eukaryota</taxon>
        <taxon>Metazoa</taxon>
        <taxon>Spiralia</taxon>
        <taxon>Lophotrochozoa</taxon>
        <taxon>Mollusca</taxon>
        <taxon>Gastropoda</taxon>
        <taxon>Patellogastropoda</taxon>
        <taxon>Lottioidea</taxon>
        <taxon>Lottiidae</taxon>
        <taxon>Lottia</taxon>
    </lineage>
</organism>
<evidence type="ECO:0000259" key="15">
    <source>
        <dbReference type="Pfam" id="PF25022"/>
    </source>
</evidence>
<evidence type="ECO:0000256" key="11">
    <source>
        <dbReference type="SAM" id="MobiDB-lite"/>
    </source>
</evidence>
<keyword evidence="3" id="KW-0677">Repeat</keyword>
<dbReference type="InterPro" id="IPR056883">
    <property type="entry name" value="NPHP3_hel"/>
</dbReference>
<evidence type="ECO:0000259" key="14">
    <source>
        <dbReference type="Pfam" id="PF24885"/>
    </source>
</evidence>
<keyword evidence="7" id="KW-0966">Cell projection</keyword>
<feature type="repeat" description="TPR" evidence="9">
    <location>
        <begin position="1208"/>
        <end position="1241"/>
    </location>
</feature>
<evidence type="ECO:0000259" key="13">
    <source>
        <dbReference type="Pfam" id="PF24884"/>
    </source>
</evidence>
<evidence type="ECO:0000256" key="3">
    <source>
        <dbReference type="ARBA" id="ARBA00022737"/>
    </source>
</evidence>
<dbReference type="InterPro" id="IPR011990">
    <property type="entry name" value="TPR-like_helical_dom_sf"/>
</dbReference>
<keyword evidence="2" id="KW-0879">Wnt signaling pathway</keyword>
<dbReference type="RefSeq" id="XP_009061296.1">
    <property type="nucleotide sequence ID" value="XM_009063048.1"/>
</dbReference>
<dbReference type="Pfam" id="PF13424">
    <property type="entry name" value="TPR_12"/>
    <property type="match status" value="2"/>
</dbReference>
<sequence length="1269" mass="145139">MGTVGSFLRSNDDVQHIPIEMKPRGKLGLGRVGSIVGRKPKGGSLRSALSIELENAETERIKREFEMYRLDKENDIANWLKKEKKLEQENKRMRSELLALQKMCTKLRNERDAAFQAEQRALARAASFECDRDKVQRRFKIYRETAEFELQNVLRDRRNLENKVTKYAAGLMIEDGDSTSRFLPDGGTLGEKSTASKYVCTNNQGDWWSEPSLGSSIQLHQPTYLRGPEFALTIMELEGPFTNVNKEDWSCALANLNQNKDKQLNINVNRLMRIYLSAPRNMSHEVHIFVKEYVPVLKSLCEKEGRSLLLIHYLERHQNSRQKQIETSSVLVAFLGQSLDGESCIDVKALMKDTTITKPTVLLCKNQEDKCVYENEIGVKLKEFNNVTVIPEYHSPQQAAELLYNTLDKILKNDLGIDKVKPDPEQTDINYMCGGILWDINYDNEQAEALAYASDSTCQLGFDKYYEKLNNHVSAAGPYPPLLIMGTSGSGRSLLLSKWVEQQKEKNPNCLVLYHFVDKESSVSADPILMIRRLSSQLMQQINNPPVLSNDSTRLVEDFPRWLEKISSKSPGGTILVLDSIDRFQQAELHLKWLLDPLPVDTRVIVSVHEHTCPQVWRSWPTLQLELLDTKSVQEVLWSELSAHEIILTNVNESKILSRCQNLGSCTPLYIILIAAYIISLSSDLNILLSSLTCEQLYISMIGLLERDFETPEHEGMIKLILKYMCVSRNGIEENELFGLIPDLTWMFLIPVLDVLATTHIIKYHSGVLTFAHHAAMKGVNELCFGSSGSEQILDIQQELIDYHTQYLLPGSVTCRIVDELPWLLRQAGDRNKLQECLLNLCIFQRLYTRGRASELLTYWQYLDIDKNKMATSYFTSAKQTEEEKGLSTLPLIADLYETLGRFLNDLVLLNQALPPLQRALEIRETALDPDHPMVGRALHQLARLHAQWGKYSIAEALFKQALEIYENAYGFEHEMVAKEVESLANLYQKQNKHDVAEPLRKRALSIKRRIKSIQNVSKLQRRTLHLEELALGPESPDLARTLNELGVLYYLQNDWETSESFFKRSLEMRENLLGKDHLDLAQSLNNLAALFNDKKMYDKAEPLYERALQIRLKHLSPDSASVSNIIRHLSMVYRKQNKFEKAEPLYIQGVEIREKCFGVNHPSVATALVNLAVLYSQQNKYHEAEPAYEKALKIYEDSLGSHNPRVAETLRNLAVMKYEQKDFETAARLYKRATEIKESEANYTNKVLSRRSSSGETNSTIKNILHPS</sequence>
<dbReference type="AlphaFoldDB" id="V3ZUE8"/>
<dbReference type="CTD" id="20232656"/>
<dbReference type="PROSITE" id="PS50005">
    <property type="entry name" value="TPR"/>
    <property type="match status" value="4"/>
</dbReference>
<evidence type="ECO:0000256" key="4">
    <source>
        <dbReference type="ARBA" id="ARBA00022803"/>
    </source>
</evidence>
<evidence type="ECO:0000256" key="8">
    <source>
        <dbReference type="ARBA" id="ARBA00040387"/>
    </source>
</evidence>
<name>V3ZUE8_LOTGI</name>
<evidence type="ECO:0000256" key="2">
    <source>
        <dbReference type="ARBA" id="ARBA00022687"/>
    </source>
</evidence>
<dbReference type="PANTHER" id="PTHR45641">
    <property type="entry name" value="TETRATRICOPEPTIDE REPEAT PROTEIN (AFU_ORTHOLOGUE AFUA_6G03870)"/>
    <property type="match status" value="1"/>
</dbReference>
<dbReference type="SUPFAM" id="SSF48452">
    <property type="entry name" value="TPR-like"/>
    <property type="match status" value="2"/>
</dbReference>
<evidence type="ECO:0000256" key="5">
    <source>
        <dbReference type="ARBA" id="ARBA00023054"/>
    </source>
</evidence>
<dbReference type="SUPFAM" id="SSF52540">
    <property type="entry name" value="P-loop containing nucleoside triphosphate hydrolases"/>
    <property type="match status" value="1"/>
</dbReference>
<evidence type="ECO:0000256" key="9">
    <source>
        <dbReference type="PROSITE-ProRule" id="PRU00339"/>
    </source>
</evidence>
<keyword evidence="4 9" id="KW-0802">TPR repeat</keyword>
<keyword evidence="5 10" id="KW-0175">Coiled coil</keyword>
<protein>
    <recommendedName>
        <fullName evidence="8">Nephrocystin-3</fullName>
    </recommendedName>
</protein>
<dbReference type="Pfam" id="PF25022">
    <property type="entry name" value="NPHP3"/>
    <property type="match status" value="1"/>
</dbReference>
<evidence type="ECO:0000256" key="6">
    <source>
        <dbReference type="ARBA" id="ARBA00023069"/>
    </source>
</evidence>
<dbReference type="Pfam" id="PF24883">
    <property type="entry name" value="NPHP3_N"/>
    <property type="match status" value="1"/>
</dbReference>
<feature type="domain" description="Nephrocystin 3 helical" evidence="13">
    <location>
        <begin position="631"/>
        <end position="780"/>
    </location>
</feature>
<proteinExistence type="predicted"/>
<evidence type="ECO:0000256" key="7">
    <source>
        <dbReference type="ARBA" id="ARBA00023273"/>
    </source>
</evidence>
<dbReference type="GeneID" id="20232656"/>
<accession>V3ZUE8</accession>
<dbReference type="STRING" id="225164.V3ZUE8"/>
<dbReference type="Gene3D" id="3.40.50.300">
    <property type="entry name" value="P-loop containing nucleotide triphosphate hydrolases"/>
    <property type="match status" value="1"/>
</dbReference>
<dbReference type="Gene3D" id="1.25.40.10">
    <property type="entry name" value="Tetratricopeptide repeat domain"/>
    <property type="match status" value="3"/>
</dbReference>
<evidence type="ECO:0000313" key="17">
    <source>
        <dbReference type="Proteomes" id="UP000030746"/>
    </source>
</evidence>
<feature type="compositionally biased region" description="Polar residues" evidence="11">
    <location>
        <begin position="1248"/>
        <end position="1263"/>
    </location>
</feature>
<feature type="repeat" description="TPR" evidence="9">
    <location>
        <begin position="1166"/>
        <end position="1199"/>
    </location>
</feature>
<feature type="domain" description="Nephrocystin-3 alpha-beta" evidence="15">
    <location>
        <begin position="272"/>
        <end position="417"/>
    </location>
</feature>
<dbReference type="Pfam" id="PF13374">
    <property type="entry name" value="TPR_10"/>
    <property type="match status" value="1"/>
</dbReference>
<dbReference type="Pfam" id="PF24884">
    <property type="entry name" value="NPHP3_hel"/>
    <property type="match status" value="1"/>
</dbReference>
<dbReference type="OMA" id="FKIHQKA"/>
<dbReference type="EMBL" id="KB202793">
    <property type="protein sequence ID" value="ESO87982.1"/>
    <property type="molecule type" value="Genomic_DNA"/>
</dbReference>
<evidence type="ECO:0000259" key="12">
    <source>
        <dbReference type="Pfam" id="PF24883"/>
    </source>
</evidence>
<feature type="repeat" description="TPR" evidence="9">
    <location>
        <begin position="1082"/>
        <end position="1115"/>
    </location>
</feature>
<reference evidence="16 17" key="1">
    <citation type="journal article" date="2013" name="Nature">
        <title>Insights into bilaterian evolution from three spiralian genomes.</title>
        <authorList>
            <person name="Simakov O."/>
            <person name="Marletaz F."/>
            <person name="Cho S.J."/>
            <person name="Edsinger-Gonzales E."/>
            <person name="Havlak P."/>
            <person name="Hellsten U."/>
            <person name="Kuo D.H."/>
            <person name="Larsson T."/>
            <person name="Lv J."/>
            <person name="Arendt D."/>
            <person name="Savage R."/>
            <person name="Osoegawa K."/>
            <person name="de Jong P."/>
            <person name="Grimwood J."/>
            <person name="Chapman J.A."/>
            <person name="Shapiro H."/>
            <person name="Aerts A."/>
            <person name="Otillar R.P."/>
            <person name="Terry A.Y."/>
            <person name="Boore J.L."/>
            <person name="Grigoriev I.V."/>
            <person name="Lindberg D.R."/>
            <person name="Seaver E.C."/>
            <person name="Weisblat D.A."/>
            <person name="Putnam N.H."/>
            <person name="Rokhsar D.S."/>
        </authorList>
    </citation>
    <scope>NUCLEOTIDE SEQUENCE [LARGE SCALE GENOMIC DNA]</scope>
</reference>
<dbReference type="InterPro" id="IPR056885">
    <property type="entry name" value="TPR_NPHP3"/>
</dbReference>
<dbReference type="KEGG" id="lgi:LOTGIDRAFT_126945"/>
<feature type="region of interest" description="Disordered" evidence="11">
    <location>
        <begin position="1248"/>
        <end position="1269"/>
    </location>
</feature>
<dbReference type="Proteomes" id="UP000030746">
    <property type="component" value="Unassembled WGS sequence"/>
</dbReference>
<evidence type="ECO:0000256" key="10">
    <source>
        <dbReference type="SAM" id="Coils"/>
    </source>
</evidence>
<evidence type="ECO:0000313" key="16">
    <source>
        <dbReference type="EMBL" id="ESO87982.1"/>
    </source>
</evidence>
<dbReference type="PROSITE" id="PS50293">
    <property type="entry name" value="TPR_REGION"/>
    <property type="match status" value="1"/>
</dbReference>
<evidence type="ECO:0000256" key="1">
    <source>
        <dbReference type="ARBA" id="ARBA00004138"/>
    </source>
</evidence>
<keyword evidence="6" id="KW-0969">Cilium</keyword>
<dbReference type="InterPro" id="IPR019734">
    <property type="entry name" value="TPR_rpt"/>
</dbReference>
<comment type="subcellular location">
    <subcellularLocation>
        <location evidence="1">Cell projection</location>
        <location evidence="1">Cilium</location>
    </subcellularLocation>
</comment>
<dbReference type="SMART" id="SM00028">
    <property type="entry name" value="TPR"/>
    <property type="match status" value="8"/>
</dbReference>
<feature type="repeat" description="TPR" evidence="9">
    <location>
        <begin position="1040"/>
        <end position="1073"/>
    </location>
</feature>
<gene>
    <name evidence="16" type="ORF">LOTGIDRAFT_126945</name>
</gene>
<dbReference type="InterPro" id="IPR056884">
    <property type="entry name" value="NPHP3-like_N"/>
</dbReference>
<dbReference type="OrthoDB" id="626167at2759"/>
<dbReference type="PANTHER" id="PTHR45641:SF19">
    <property type="entry name" value="NEPHROCYSTIN-3"/>
    <property type="match status" value="1"/>
</dbReference>